<dbReference type="InterPro" id="IPR002938">
    <property type="entry name" value="FAD-bd"/>
</dbReference>
<dbReference type="PANTHER" id="PTHR43004">
    <property type="entry name" value="TRK SYSTEM POTASSIUM UPTAKE PROTEIN"/>
    <property type="match status" value="1"/>
</dbReference>
<dbReference type="InterPro" id="IPR036188">
    <property type="entry name" value="FAD/NAD-bd_sf"/>
</dbReference>
<evidence type="ECO:0000256" key="3">
    <source>
        <dbReference type="ARBA" id="ARBA00022827"/>
    </source>
</evidence>
<dbReference type="Gene3D" id="3.50.50.60">
    <property type="entry name" value="FAD/NAD(P)-binding domain"/>
    <property type="match status" value="1"/>
</dbReference>
<evidence type="ECO:0000259" key="4">
    <source>
        <dbReference type="Pfam" id="PF01494"/>
    </source>
</evidence>
<dbReference type="PANTHER" id="PTHR43004:SF19">
    <property type="entry name" value="BINDING MONOOXYGENASE, PUTATIVE (JCVI)-RELATED"/>
    <property type="match status" value="1"/>
</dbReference>
<feature type="domain" description="FAD-binding" evidence="4">
    <location>
        <begin position="2"/>
        <end position="324"/>
    </location>
</feature>
<keyword evidence="6" id="KW-1185">Reference proteome</keyword>
<comment type="cofactor">
    <cofactor evidence="1">
        <name>FAD</name>
        <dbReference type="ChEBI" id="CHEBI:57692"/>
    </cofactor>
</comment>
<gene>
    <name evidence="5" type="ORF">Ade02nite_56770</name>
</gene>
<evidence type="ECO:0000313" key="6">
    <source>
        <dbReference type="Proteomes" id="UP000609879"/>
    </source>
</evidence>
<organism evidence="5 6">
    <name type="scientific">Paractinoplanes deccanensis</name>
    <dbReference type="NCBI Taxonomy" id="113561"/>
    <lineage>
        <taxon>Bacteria</taxon>
        <taxon>Bacillati</taxon>
        <taxon>Actinomycetota</taxon>
        <taxon>Actinomycetes</taxon>
        <taxon>Micromonosporales</taxon>
        <taxon>Micromonosporaceae</taxon>
        <taxon>Paractinoplanes</taxon>
    </lineage>
</organism>
<name>A0ABQ3YAN5_9ACTN</name>
<dbReference type="PRINTS" id="PR00420">
    <property type="entry name" value="RNGMNOXGNASE"/>
</dbReference>
<keyword evidence="2" id="KW-0285">Flavoprotein</keyword>
<dbReference type="SUPFAM" id="SSF51905">
    <property type="entry name" value="FAD/NAD(P)-binding domain"/>
    <property type="match status" value="1"/>
</dbReference>
<evidence type="ECO:0000313" key="5">
    <source>
        <dbReference type="EMBL" id="GID77036.1"/>
    </source>
</evidence>
<dbReference type="EMBL" id="BOMI01000114">
    <property type="protein sequence ID" value="GID77036.1"/>
    <property type="molecule type" value="Genomic_DNA"/>
</dbReference>
<dbReference type="InterPro" id="IPR050641">
    <property type="entry name" value="RIFMO-like"/>
</dbReference>
<comment type="caution">
    <text evidence="5">The sequence shown here is derived from an EMBL/GenBank/DDBJ whole genome shotgun (WGS) entry which is preliminary data.</text>
</comment>
<sequence length="433" mass="45223">MADVIVVGAGPTGLWLSAELALAGLSVTVLERRAEPVTFSKAMGVHARTLEVLAMRGAQGPLLAAGRPVPDWHWGVLRSRLDLTALDTPYPFMLAVPQERTEAVLQEHALALGVRIERGREVTGLRQEDGEVLVEAGETLSAAYVVGCDGGGSAVRKASGIGFPGTPARVVGFVADAVLDDPPPPGFSLVAPAGALLVAPAPGGLFRLGGYDPRHQDVAAPFPADELRDFLVRATGRDFGLREAVWLSRFGNATRQADVYRSGRILVAGDAAHIHFPTGGVGLNTGVQDAMNLGWKLAAVLKDGAPRSLLDSYHDERHPVSAAVGADTMAQTALLTAITPEGAALRAAVEQLLADPAANRAMAERVSGLSVAYPPADPAAHPLTGRRAPASSFPLLHQGRPVVLREGATMLVRPDGYVGWASDDPAAEPPALF</sequence>
<evidence type="ECO:0000256" key="2">
    <source>
        <dbReference type="ARBA" id="ARBA00022630"/>
    </source>
</evidence>
<dbReference type="Proteomes" id="UP000609879">
    <property type="component" value="Unassembled WGS sequence"/>
</dbReference>
<accession>A0ABQ3YAN5</accession>
<protein>
    <recommendedName>
        <fullName evidence="4">FAD-binding domain-containing protein</fullName>
    </recommendedName>
</protein>
<keyword evidence="3" id="KW-0274">FAD</keyword>
<dbReference type="Gene3D" id="3.30.70.2450">
    <property type="match status" value="1"/>
</dbReference>
<reference evidence="5 6" key="1">
    <citation type="submission" date="2021-01" db="EMBL/GenBank/DDBJ databases">
        <title>Whole genome shotgun sequence of Actinoplanes deccanensis NBRC 13994.</title>
        <authorList>
            <person name="Komaki H."/>
            <person name="Tamura T."/>
        </authorList>
    </citation>
    <scope>NUCLEOTIDE SEQUENCE [LARGE SCALE GENOMIC DNA]</scope>
    <source>
        <strain evidence="5 6">NBRC 13994</strain>
    </source>
</reference>
<dbReference type="RefSeq" id="WP_203770538.1">
    <property type="nucleotide sequence ID" value="NZ_BAAABO010000020.1"/>
</dbReference>
<dbReference type="Pfam" id="PF01494">
    <property type="entry name" value="FAD_binding_3"/>
    <property type="match status" value="1"/>
</dbReference>
<evidence type="ECO:0000256" key="1">
    <source>
        <dbReference type="ARBA" id="ARBA00001974"/>
    </source>
</evidence>
<proteinExistence type="predicted"/>